<keyword evidence="3" id="KW-0378">Hydrolase</keyword>
<proteinExistence type="predicted"/>
<comment type="caution">
    <text evidence="3">The sequence shown here is derived from an EMBL/GenBank/DDBJ whole genome shotgun (WGS) entry which is preliminary data.</text>
</comment>
<name>A0ABP8Y0Y9_9MICO</name>
<dbReference type="InterPro" id="IPR001466">
    <property type="entry name" value="Beta-lactam-related"/>
</dbReference>
<evidence type="ECO:0000256" key="1">
    <source>
        <dbReference type="SAM" id="MobiDB-lite"/>
    </source>
</evidence>
<evidence type="ECO:0000313" key="4">
    <source>
        <dbReference type="Proteomes" id="UP001500956"/>
    </source>
</evidence>
<keyword evidence="4" id="KW-1185">Reference proteome</keyword>
<accession>A0ABP8Y0Y9</accession>
<dbReference type="Gene3D" id="3.40.710.10">
    <property type="entry name" value="DD-peptidase/beta-lactamase superfamily"/>
    <property type="match status" value="1"/>
</dbReference>
<dbReference type="EMBL" id="BAABID010000004">
    <property type="protein sequence ID" value="GAA4719578.1"/>
    <property type="molecule type" value="Genomic_DNA"/>
</dbReference>
<dbReference type="GO" id="GO:0016787">
    <property type="term" value="F:hydrolase activity"/>
    <property type="evidence" value="ECO:0007669"/>
    <property type="project" value="UniProtKB-KW"/>
</dbReference>
<dbReference type="PANTHER" id="PTHR46825:SF9">
    <property type="entry name" value="BETA-LACTAMASE-RELATED DOMAIN-CONTAINING PROTEIN"/>
    <property type="match status" value="1"/>
</dbReference>
<dbReference type="PANTHER" id="PTHR46825">
    <property type="entry name" value="D-ALANYL-D-ALANINE-CARBOXYPEPTIDASE/ENDOPEPTIDASE AMPH"/>
    <property type="match status" value="1"/>
</dbReference>
<dbReference type="InterPro" id="IPR050491">
    <property type="entry name" value="AmpC-like"/>
</dbReference>
<feature type="domain" description="Beta-lactamase-related" evidence="2">
    <location>
        <begin position="33"/>
        <end position="356"/>
    </location>
</feature>
<dbReference type="Proteomes" id="UP001500956">
    <property type="component" value="Unassembled WGS sequence"/>
</dbReference>
<evidence type="ECO:0000259" key="2">
    <source>
        <dbReference type="Pfam" id="PF00144"/>
    </source>
</evidence>
<evidence type="ECO:0000313" key="3">
    <source>
        <dbReference type="EMBL" id="GAA4719578.1"/>
    </source>
</evidence>
<sequence>MTLPGTAPDPARATAPTSGGLNYLHDWVATQAGLARVPGVQYAVLVDDDVVADGAWGVTDITSGTPLRGDHVFRVASHSKTFTATAIARLVDAGHLRWDDPLGDHVLELDGSDAGQVTVREALGHTGGLLRDGRDADFWQLATPFPDRAVLLDSVLHGGDVYGRGEHFKYSNLAYGLLGLVIEAVTGRPYDEHLRADLLEPLGLADTLPELDDDVARRAVVGHSARALATPGLATTFADGRLPVAGVTTGALAAATGFCSTARDLVRWVAAHFDGAGLVRPETLRLLQRDESVIDRPHAPRRTYGLGFESRTVAGRRLLGHSGGFPGQITRTWFDPSARIAVSVLTNAVDGPADQIAQGLFALVTTALEGSGTSVHDGGADTGAPVAEGAAPASDPVTTAGHPLDRWTGRFANLWGMTDLVRLGDALWLVDPRRADPLEGAERLSVDGEVLRPEAHAGFGPVGESIHVLRDGAGEPSAVVVGGMTSWRADEFERARREQTAR</sequence>
<organism evidence="3 4">
    <name type="scientific">Isoptericola chiayiensis</name>
    <dbReference type="NCBI Taxonomy" id="579446"/>
    <lineage>
        <taxon>Bacteria</taxon>
        <taxon>Bacillati</taxon>
        <taxon>Actinomycetota</taxon>
        <taxon>Actinomycetes</taxon>
        <taxon>Micrococcales</taxon>
        <taxon>Promicromonosporaceae</taxon>
        <taxon>Isoptericola</taxon>
    </lineage>
</organism>
<dbReference type="InterPro" id="IPR012338">
    <property type="entry name" value="Beta-lactam/transpept-like"/>
</dbReference>
<feature type="region of interest" description="Disordered" evidence="1">
    <location>
        <begin position="374"/>
        <end position="401"/>
    </location>
</feature>
<dbReference type="RefSeq" id="WP_172148723.1">
    <property type="nucleotide sequence ID" value="NZ_BAABID010000004.1"/>
</dbReference>
<reference evidence="4" key="1">
    <citation type="journal article" date="2019" name="Int. J. Syst. Evol. Microbiol.">
        <title>The Global Catalogue of Microorganisms (GCM) 10K type strain sequencing project: providing services to taxonomists for standard genome sequencing and annotation.</title>
        <authorList>
            <consortium name="The Broad Institute Genomics Platform"/>
            <consortium name="The Broad Institute Genome Sequencing Center for Infectious Disease"/>
            <person name="Wu L."/>
            <person name="Ma J."/>
        </authorList>
    </citation>
    <scope>NUCLEOTIDE SEQUENCE [LARGE SCALE GENOMIC DNA]</scope>
    <source>
        <strain evidence="4">JCM 18063</strain>
    </source>
</reference>
<dbReference type="SUPFAM" id="SSF56601">
    <property type="entry name" value="beta-lactamase/transpeptidase-like"/>
    <property type="match status" value="1"/>
</dbReference>
<protein>
    <submittedName>
        <fullName evidence="3">Serine hydrolase domain-containing protein</fullName>
    </submittedName>
</protein>
<gene>
    <name evidence="3" type="ORF">GCM10023216_05290</name>
</gene>
<dbReference type="Pfam" id="PF00144">
    <property type="entry name" value="Beta-lactamase"/>
    <property type="match status" value="1"/>
</dbReference>